<dbReference type="RefSeq" id="WP_176202362.1">
    <property type="nucleotide sequence ID" value="NZ_MZBL01000022.1"/>
</dbReference>
<gene>
    <name evidence="1" type="ORF">CAC52_05385</name>
</gene>
<dbReference type="EMBL" id="CP074612">
    <property type="protein sequence ID" value="QVQ18082.1"/>
    <property type="molecule type" value="Genomic_DNA"/>
</dbReference>
<proteinExistence type="predicted"/>
<accession>A0A8E6NR77</accession>
<name>A0A8E6NR77_SALET</name>
<evidence type="ECO:0000313" key="1">
    <source>
        <dbReference type="EMBL" id="QVQ18082.1"/>
    </source>
</evidence>
<sequence>MDSTRSRVQKVNPYKLISLCLKYNNKKHATHEEMMRHLPWIINLCIKWSAAVISTKRSFRDINEEQSLKLFQAVYSSLDFVPNGVMKKDGIDFFIRNIIYQQMIYQKTDALNTISRQAFLFEDLEKTHSIETKFKELTNVEIKDFLALSFVMISLILSNESNTVFTANSFAIIFDIIPKSTVIDFLNCLSIEQSKLQDFAKTNMHSTPLVEYYLPTPFIEKPFIKVNDEYLQVHPQLTSTSLQTFIYDLLRKNNAEEFMNKFGKLFEDCLHKLIIESKIKYHTEKDLIGLLPRDNKVVDFVIHNNESNIYIDVKGVEIRSRGMVTLNPKDISGSIKTSVLKAIRQSLEVHEGLDKIKSPVIPFREESYIICVTFKNLYLGGGKHIFNSYAKEDIVKIYEKFEEKHHIPYENIFCIAFEEFEYLLASCEYHKVEPQDVLRYVVKQNKNPSTSAFMLGQHLRDYFKTIKNSTLVNESGLRIINRITSKLSMPTKQQIHADKAVNGDKLAAEH</sequence>
<reference evidence="1" key="2">
    <citation type="submission" date="2021-05" db="EMBL/GenBank/DDBJ databases">
        <title>Whole genome PacBio Sequel sequence of Salmonella enterica subsp. enterica.</title>
        <authorList>
            <person name="Hoffmann M."/>
            <person name="Balkey M."/>
            <person name="Luo Y."/>
        </authorList>
    </citation>
    <scope>NUCLEOTIDE SEQUENCE</scope>
    <source>
        <strain evidence="1">SGSC 2482</strain>
    </source>
</reference>
<protein>
    <submittedName>
        <fullName evidence="1">Uncharacterized protein</fullName>
    </submittedName>
</protein>
<dbReference type="AlphaFoldDB" id="A0A8E6NR77"/>
<reference evidence="1" key="1">
    <citation type="submission" date="2018-07" db="EMBL/GenBank/DDBJ databases">
        <authorList>
            <consortium name="GenomeTrakr network: Whole genome sequencing for foodborne pathogen traceback"/>
        </authorList>
    </citation>
    <scope>NUCLEOTIDE SEQUENCE</scope>
    <source>
        <strain evidence="1">SGSC 2482</strain>
    </source>
</reference>
<organism evidence="1">
    <name type="scientific">Salmonella enterica subsp. enterica serovar Indiana</name>
    <dbReference type="NCBI Taxonomy" id="286783"/>
    <lineage>
        <taxon>Bacteria</taxon>
        <taxon>Pseudomonadati</taxon>
        <taxon>Pseudomonadota</taxon>
        <taxon>Gammaproteobacteria</taxon>
        <taxon>Enterobacterales</taxon>
        <taxon>Enterobacteriaceae</taxon>
        <taxon>Salmonella</taxon>
    </lineage>
</organism>